<sequence>MVTTSVQDYQIAALAAGFTIGFGFLTVWEAVKQTRRNRNPSRSAYIYMVWGEIIVNVIIAIFAWLFLNGKLGPSTVTKLKWGTVAFITSINIAVFIIWIPAHMVPPVSQTFVKINNVWDKISKVLILLVDAGLNWYFLKTVKERLVKQHGLTKYAPLVGFNAKLMVISLAMDALVIGLMFLNNQVVYIQFHPVVYIVKLNIEMSMASLVVRLAQGRPENDMYLKDKFQDSSIKSRSELHSGQHTHIQSVQMKSKRGGNNVLGANDSNESPGGIHCQTDLNVVSELALHSMFADDIPLHKKTAHLHAHEVGFLLVKALPDIQGRMIAATERSLPFASNAPEASAPISFESRIALALQGNNWQELQNINHAAAVEKEILDDDEDDEVEIPDAPEAACEDDSNKPPEMSAKQKRKKKKFTRAINRDTGDVLHTIDFASLVPVATTVTWDGDPELLCSYNWQASTDNTNTIFVPGEPAKWNPPPLPRTLDPDSGFEYSDYNYARQPRTPYEPMFQALSLMNPSYQFTDIDVLADRNNLRVLLEFCQGKSNGPFRLDLYSIFNTLVIVRNESKWWQFSDGKSHGCNFERLFTTPSKGMEDATSHYRAIRYPMGPLNVVCRFEADAYDDGVEAADLSASEHQAVCGGLAARPVFNYGAPIRVLQKGHVVPTSQIVELKTQTHKAEYKAVTCQDQLWFGRTSLLYTGPYVPGTGAVSRIRYEDARARVKVWEDNQQESLRKLAALLGLLRSTLKKINAPNHAAVLVREDKAGPLTIRSMSGRHRAVGRQAFATHWRMTGQGRGGRHQRGGHVPRAREDVRGGGQAGFGGRGGARQRGGRGQHGPQGNGQSDGRGGRGGHVRGQQSNGRDGNGGDQGRQPTY</sequence>
<accession>A0A6A5QSP2</accession>
<evidence type="ECO:0000256" key="1">
    <source>
        <dbReference type="SAM" id="MobiDB-lite"/>
    </source>
</evidence>
<dbReference type="AlphaFoldDB" id="A0A6A5QSP2"/>
<keyword evidence="4" id="KW-1185">Reference proteome</keyword>
<feature type="transmembrane region" description="Helical" evidence="2">
    <location>
        <begin position="12"/>
        <end position="31"/>
    </location>
</feature>
<gene>
    <name evidence="3" type="ORF">BDU57DRAFT_443699</name>
</gene>
<evidence type="ECO:0000313" key="4">
    <source>
        <dbReference type="Proteomes" id="UP000800096"/>
    </source>
</evidence>
<feature type="region of interest" description="Disordered" evidence="1">
    <location>
        <begin position="390"/>
        <end position="416"/>
    </location>
</feature>
<dbReference type="OrthoDB" id="3205825at2759"/>
<evidence type="ECO:0000313" key="3">
    <source>
        <dbReference type="EMBL" id="KAF1918801.1"/>
    </source>
</evidence>
<feature type="transmembrane region" description="Helical" evidence="2">
    <location>
        <begin position="79"/>
        <end position="101"/>
    </location>
</feature>
<protein>
    <submittedName>
        <fullName evidence="3">Uncharacterized protein</fullName>
    </submittedName>
</protein>
<feature type="region of interest" description="Disordered" evidence="1">
    <location>
        <begin position="787"/>
        <end position="874"/>
    </location>
</feature>
<keyword evidence="2" id="KW-1133">Transmembrane helix</keyword>
<dbReference type="PANTHER" id="PTHR35179">
    <property type="entry name" value="PROTEIN CBG02620"/>
    <property type="match status" value="1"/>
</dbReference>
<dbReference type="PANTHER" id="PTHR35179:SF1">
    <property type="entry name" value="INTEGRAL MEMBRANE PROTEIN"/>
    <property type="match status" value="1"/>
</dbReference>
<proteinExistence type="predicted"/>
<dbReference type="EMBL" id="ML979133">
    <property type="protein sequence ID" value="KAF1918801.1"/>
    <property type="molecule type" value="Genomic_DNA"/>
</dbReference>
<dbReference type="Proteomes" id="UP000800096">
    <property type="component" value="Unassembled WGS sequence"/>
</dbReference>
<reference evidence="3" key="1">
    <citation type="journal article" date="2020" name="Stud. Mycol.">
        <title>101 Dothideomycetes genomes: a test case for predicting lifestyles and emergence of pathogens.</title>
        <authorList>
            <person name="Haridas S."/>
            <person name="Albert R."/>
            <person name="Binder M."/>
            <person name="Bloem J."/>
            <person name="Labutti K."/>
            <person name="Salamov A."/>
            <person name="Andreopoulos B."/>
            <person name="Baker S."/>
            <person name="Barry K."/>
            <person name="Bills G."/>
            <person name="Bluhm B."/>
            <person name="Cannon C."/>
            <person name="Castanera R."/>
            <person name="Culley D."/>
            <person name="Daum C."/>
            <person name="Ezra D."/>
            <person name="Gonzalez J."/>
            <person name="Henrissat B."/>
            <person name="Kuo A."/>
            <person name="Liang C."/>
            <person name="Lipzen A."/>
            <person name="Lutzoni F."/>
            <person name="Magnuson J."/>
            <person name="Mondo S."/>
            <person name="Nolan M."/>
            <person name="Ohm R."/>
            <person name="Pangilinan J."/>
            <person name="Park H.-J."/>
            <person name="Ramirez L."/>
            <person name="Alfaro M."/>
            <person name="Sun H."/>
            <person name="Tritt A."/>
            <person name="Yoshinaga Y."/>
            <person name="Zwiers L.-H."/>
            <person name="Turgeon B."/>
            <person name="Goodwin S."/>
            <person name="Spatafora J."/>
            <person name="Crous P."/>
            <person name="Grigoriev I."/>
        </authorList>
    </citation>
    <scope>NUCLEOTIDE SEQUENCE</scope>
    <source>
        <strain evidence="3">HMLAC05119</strain>
    </source>
</reference>
<feature type="transmembrane region" description="Helical" evidence="2">
    <location>
        <begin position="158"/>
        <end position="181"/>
    </location>
</feature>
<feature type="compositionally biased region" description="Basic residues" evidence="1">
    <location>
        <begin position="796"/>
        <end position="806"/>
    </location>
</feature>
<feature type="compositionally biased region" description="Gly residues" evidence="1">
    <location>
        <begin position="814"/>
        <end position="850"/>
    </location>
</feature>
<name>A0A6A5QSP2_AMPQU</name>
<organism evidence="3 4">
    <name type="scientific">Ampelomyces quisqualis</name>
    <name type="common">Powdery mildew agent</name>
    <dbReference type="NCBI Taxonomy" id="50730"/>
    <lineage>
        <taxon>Eukaryota</taxon>
        <taxon>Fungi</taxon>
        <taxon>Dikarya</taxon>
        <taxon>Ascomycota</taxon>
        <taxon>Pezizomycotina</taxon>
        <taxon>Dothideomycetes</taxon>
        <taxon>Pleosporomycetidae</taxon>
        <taxon>Pleosporales</taxon>
        <taxon>Pleosporineae</taxon>
        <taxon>Phaeosphaeriaceae</taxon>
        <taxon>Ampelomyces</taxon>
    </lineage>
</organism>
<keyword evidence="2" id="KW-0812">Transmembrane</keyword>
<feature type="transmembrane region" description="Helical" evidence="2">
    <location>
        <begin position="121"/>
        <end position="138"/>
    </location>
</feature>
<feature type="transmembrane region" description="Helical" evidence="2">
    <location>
        <begin position="43"/>
        <end position="67"/>
    </location>
</feature>
<keyword evidence="2" id="KW-0472">Membrane</keyword>
<evidence type="ECO:0000256" key="2">
    <source>
        <dbReference type="SAM" id="Phobius"/>
    </source>
</evidence>